<dbReference type="Proteomes" id="UP000824139">
    <property type="component" value="Unassembled WGS sequence"/>
</dbReference>
<organism evidence="1 2">
    <name type="scientific">Candidatus Scatenecus faecavium</name>
    <dbReference type="NCBI Taxonomy" id="2840915"/>
    <lineage>
        <taxon>Bacteria</taxon>
        <taxon>Candidatus Scatenecus</taxon>
    </lineage>
</organism>
<sequence>MAYKNDSYLVIANKFGSASGDAKAQLFETYDKLRDLTVSGSGTGTGFEMTGSFLYRMASLLAPSSYATVFGASESMNIPGTSYASQLTGQSAFGIDALYNYSGFPGGGAAPVSWGLDGYATGGAASILSGWGTDYGVATGYASGVGGIADVASAAAYGVGAANGWGMVGRNIVLPVAGIISGWGGIMQAAAPYLGEYGLPALVMGNLMQGTTSAALAAYQNVTGNITANADTILSNKVRNIETVCKMLDTQGDVVKKMLKESIDGDSKAIQNL</sequence>
<protein>
    <submittedName>
        <fullName evidence="1">Uncharacterized protein</fullName>
    </submittedName>
</protein>
<proteinExistence type="predicted"/>
<gene>
    <name evidence="1" type="ORF">IAD41_10010</name>
</gene>
<accession>A0A9D1FXS0</accession>
<evidence type="ECO:0000313" key="2">
    <source>
        <dbReference type="Proteomes" id="UP000824139"/>
    </source>
</evidence>
<evidence type="ECO:0000313" key="1">
    <source>
        <dbReference type="EMBL" id="HIS83925.1"/>
    </source>
</evidence>
<name>A0A9D1FXS0_9BACT</name>
<dbReference type="AlphaFoldDB" id="A0A9D1FXS0"/>
<reference evidence="1" key="2">
    <citation type="journal article" date="2021" name="PeerJ">
        <title>Extensive microbial diversity within the chicken gut microbiome revealed by metagenomics and culture.</title>
        <authorList>
            <person name="Gilroy R."/>
            <person name="Ravi A."/>
            <person name="Getino M."/>
            <person name="Pursley I."/>
            <person name="Horton D.L."/>
            <person name="Alikhan N.F."/>
            <person name="Baker D."/>
            <person name="Gharbi K."/>
            <person name="Hall N."/>
            <person name="Watson M."/>
            <person name="Adriaenssens E.M."/>
            <person name="Foster-Nyarko E."/>
            <person name="Jarju S."/>
            <person name="Secka A."/>
            <person name="Antonio M."/>
            <person name="Oren A."/>
            <person name="Chaudhuri R.R."/>
            <person name="La Ragione R."/>
            <person name="Hildebrand F."/>
            <person name="Pallen M.J."/>
        </authorList>
    </citation>
    <scope>NUCLEOTIDE SEQUENCE</scope>
    <source>
        <strain evidence="1">CHK152-2994</strain>
    </source>
</reference>
<reference evidence="1" key="1">
    <citation type="submission" date="2020-10" db="EMBL/GenBank/DDBJ databases">
        <authorList>
            <person name="Gilroy R."/>
        </authorList>
    </citation>
    <scope>NUCLEOTIDE SEQUENCE</scope>
    <source>
        <strain evidence="1">CHK152-2994</strain>
    </source>
</reference>
<dbReference type="EMBL" id="DVJO01000220">
    <property type="protein sequence ID" value="HIS83925.1"/>
    <property type="molecule type" value="Genomic_DNA"/>
</dbReference>
<comment type="caution">
    <text evidence="1">The sequence shown here is derived from an EMBL/GenBank/DDBJ whole genome shotgun (WGS) entry which is preliminary data.</text>
</comment>